<reference evidence="2" key="1">
    <citation type="journal article" date="2014" name="Front. Microbiol.">
        <title>High frequency of phylogenetically diverse reductive dehalogenase-homologous genes in deep subseafloor sedimentary metagenomes.</title>
        <authorList>
            <person name="Kawai M."/>
            <person name="Futagami T."/>
            <person name="Toyoda A."/>
            <person name="Takaki Y."/>
            <person name="Nishi S."/>
            <person name="Hori S."/>
            <person name="Arai W."/>
            <person name="Tsubouchi T."/>
            <person name="Morono Y."/>
            <person name="Uchiyama I."/>
            <person name="Ito T."/>
            <person name="Fujiyama A."/>
            <person name="Inagaki F."/>
            <person name="Takami H."/>
        </authorList>
    </citation>
    <scope>NUCLEOTIDE SEQUENCE</scope>
    <source>
        <strain evidence="2">Expedition CK06-06</strain>
    </source>
</reference>
<dbReference type="EMBL" id="BARW01013263">
    <property type="protein sequence ID" value="GAI77990.1"/>
    <property type="molecule type" value="Genomic_DNA"/>
</dbReference>
<evidence type="ECO:0000313" key="2">
    <source>
        <dbReference type="EMBL" id="GAI77990.1"/>
    </source>
</evidence>
<evidence type="ECO:0000256" key="1">
    <source>
        <dbReference type="SAM" id="MobiDB-lite"/>
    </source>
</evidence>
<dbReference type="AlphaFoldDB" id="X1SRN2"/>
<organism evidence="2">
    <name type="scientific">marine sediment metagenome</name>
    <dbReference type="NCBI Taxonomy" id="412755"/>
    <lineage>
        <taxon>unclassified sequences</taxon>
        <taxon>metagenomes</taxon>
        <taxon>ecological metagenomes</taxon>
    </lineage>
</organism>
<sequence>MKIKCPLCGLENEEGSKFCKNCNEPLFKQGYSEDNPYIKKRENKDQPFE</sequence>
<protein>
    <submittedName>
        <fullName evidence="2">Uncharacterized protein</fullName>
    </submittedName>
</protein>
<comment type="caution">
    <text evidence="2">The sequence shown here is derived from an EMBL/GenBank/DDBJ whole genome shotgun (WGS) entry which is preliminary data.</text>
</comment>
<feature type="region of interest" description="Disordered" evidence="1">
    <location>
        <begin position="27"/>
        <end position="49"/>
    </location>
</feature>
<proteinExistence type="predicted"/>
<gene>
    <name evidence="2" type="ORF">S12H4_24437</name>
</gene>
<feature type="compositionally biased region" description="Basic and acidic residues" evidence="1">
    <location>
        <begin position="36"/>
        <end position="49"/>
    </location>
</feature>
<accession>X1SRN2</accession>
<name>X1SRN2_9ZZZZ</name>
<feature type="non-terminal residue" evidence="2">
    <location>
        <position position="49"/>
    </location>
</feature>